<dbReference type="EMBL" id="BPLR01008803">
    <property type="protein sequence ID" value="GIY27326.1"/>
    <property type="molecule type" value="Genomic_DNA"/>
</dbReference>
<proteinExistence type="predicted"/>
<keyword evidence="3" id="KW-1185">Reference proteome</keyword>
<gene>
    <name evidence="2" type="primary">oct-1_2</name>
    <name evidence="2" type="ORF">CEXT_271241</name>
</gene>
<comment type="caution">
    <text evidence="2">The sequence shown here is derived from an EMBL/GenBank/DDBJ whole genome shotgun (WGS) entry which is preliminary data.</text>
</comment>
<reference evidence="2 3" key="1">
    <citation type="submission" date="2021-06" db="EMBL/GenBank/DDBJ databases">
        <title>Caerostris extrusa draft genome.</title>
        <authorList>
            <person name="Kono N."/>
            <person name="Arakawa K."/>
        </authorList>
    </citation>
    <scope>NUCLEOTIDE SEQUENCE [LARGE SCALE GENOMIC DNA]</scope>
</reference>
<sequence length="79" mass="8857">MCLLQAVYGKYIPFLIIGLVGVSASMLQTLLPETLDEILPQTIQDGETFGKNQKYLSCSWKRSISVPVEDKHLDENNQS</sequence>
<feature type="transmembrane region" description="Helical" evidence="1">
    <location>
        <begin position="12"/>
        <end position="31"/>
    </location>
</feature>
<accession>A0AAV4S417</accession>
<protein>
    <submittedName>
        <fullName evidence="2">Organic cation transporter 1</fullName>
    </submittedName>
</protein>
<keyword evidence="1" id="KW-0812">Transmembrane</keyword>
<dbReference type="Proteomes" id="UP001054945">
    <property type="component" value="Unassembled WGS sequence"/>
</dbReference>
<dbReference type="AlphaFoldDB" id="A0AAV4S417"/>
<evidence type="ECO:0000256" key="1">
    <source>
        <dbReference type="SAM" id="Phobius"/>
    </source>
</evidence>
<keyword evidence="1" id="KW-0472">Membrane</keyword>
<name>A0AAV4S417_CAEEX</name>
<evidence type="ECO:0000313" key="3">
    <source>
        <dbReference type="Proteomes" id="UP001054945"/>
    </source>
</evidence>
<evidence type="ECO:0000313" key="2">
    <source>
        <dbReference type="EMBL" id="GIY27326.1"/>
    </source>
</evidence>
<keyword evidence="1" id="KW-1133">Transmembrane helix</keyword>
<organism evidence="2 3">
    <name type="scientific">Caerostris extrusa</name>
    <name type="common">Bark spider</name>
    <name type="synonym">Caerostris bankana</name>
    <dbReference type="NCBI Taxonomy" id="172846"/>
    <lineage>
        <taxon>Eukaryota</taxon>
        <taxon>Metazoa</taxon>
        <taxon>Ecdysozoa</taxon>
        <taxon>Arthropoda</taxon>
        <taxon>Chelicerata</taxon>
        <taxon>Arachnida</taxon>
        <taxon>Araneae</taxon>
        <taxon>Araneomorphae</taxon>
        <taxon>Entelegynae</taxon>
        <taxon>Araneoidea</taxon>
        <taxon>Araneidae</taxon>
        <taxon>Caerostris</taxon>
    </lineage>
</organism>